<dbReference type="InterPro" id="IPR001789">
    <property type="entry name" value="Sig_transdc_resp-reg_receiver"/>
</dbReference>
<keyword evidence="4" id="KW-0902">Two-component regulatory system</keyword>
<evidence type="ECO:0000256" key="2">
    <source>
        <dbReference type="ARBA" id="ARBA00022490"/>
    </source>
</evidence>
<keyword evidence="2" id="KW-0963">Cytoplasm</keyword>
<feature type="domain" description="Response regulatory" evidence="10">
    <location>
        <begin position="3"/>
        <end position="121"/>
    </location>
</feature>
<evidence type="ECO:0000259" key="10">
    <source>
        <dbReference type="PROSITE" id="PS50110"/>
    </source>
</evidence>
<dbReference type="EMBL" id="LVWI01000002">
    <property type="protein sequence ID" value="OKP91036.1"/>
    <property type="molecule type" value="Genomic_DNA"/>
</dbReference>
<dbReference type="Pfam" id="PF12833">
    <property type="entry name" value="HTH_18"/>
    <property type="match status" value="1"/>
</dbReference>
<dbReference type="Pfam" id="PF00072">
    <property type="entry name" value="Response_reg"/>
    <property type="match status" value="1"/>
</dbReference>
<evidence type="ECO:0000313" key="12">
    <source>
        <dbReference type="Proteomes" id="UP000186058"/>
    </source>
</evidence>
<comment type="caution">
    <text evidence="11">The sequence shown here is derived from an EMBL/GenBank/DDBJ whole genome shotgun (WGS) entry which is preliminary data.</text>
</comment>
<dbReference type="Proteomes" id="UP000186058">
    <property type="component" value="Unassembled WGS sequence"/>
</dbReference>
<organism evidence="11 12">
    <name type="scientific">Paenibacillus helianthi</name>
    <dbReference type="NCBI Taxonomy" id="1349432"/>
    <lineage>
        <taxon>Bacteria</taxon>
        <taxon>Bacillati</taxon>
        <taxon>Bacillota</taxon>
        <taxon>Bacilli</taxon>
        <taxon>Bacillales</taxon>
        <taxon>Paenibacillaceae</taxon>
        <taxon>Paenibacillus</taxon>
    </lineage>
</organism>
<evidence type="ECO:0000256" key="5">
    <source>
        <dbReference type="ARBA" id="ARBA00023015"/>
    </source>
</evidence>
<dbReference type="SMART" id="SM00448">
    <property type="entry name" value="REC"/>
    <property type="match status" value="1"/>
</dbReference>
<evidence type="ECO:0000256" key="1">
    <source>
        <dbReference type="ARBA" id="ARBA00004496"/>
    </source>
</evidence>
<dbReference type="GO" id="GO:0003677">
    <property type="term" value="F:DNA binding"/>
    <property type="evidence" value="ECO:0007669"/>
    <property type="project" value="UniProtKB-KW"/>
</dbReference>
<evidence type="ECO:0000256" key="6">
    <source>
        <dbReference type="ARBA" id="ARBA00023125"/>
    </source>
</evidence>
<evidence type="ECO:0000256" key="4">
    <source>
        <dbReference type="ARBA" id="ARBA00023012"/>
    </source>
</evidence>
<protein>
    <submittedName>
        <fullName evidence="11">DNA-binding response regulator</fullName>
    </submittedName>
</protein>
<keyword evidence="5" id="KW-0805">Transcription regulation</keyword>
<dbReference type="SUPFAM" id="SSF52172">
    <property type="entry name" value="CheY-like"/>
    <property type="match status" value="1"/>
</dbReference>
<dbReference type="PANTHER" id="PTHR42713:SF3">
    <property type="entry name" value="TRANSCRIPTIONAL REGULATORY PROTEIN HPTR"/>
    <property type="match status" value="1"/>
</dbReference>
<proteinExistence type="predicted"/>
<evidence type="ECO:0000259" key="9">
    <source>
        <dbReference type="PROSITE" id="PS01124"/>
    </source>
</evidence>
<dbReference type="PROSITE" id="PS01124">
    <property type="entry name" value="HTH_ARAC_FAMILY_2"/>
    <property type="match status" value="1"/>
</dbReference>
<dbReference type="SMART" id="SM00342">
    <property type="entry name" value="HTH_ARAC"/>
    <property type="match status" value="1"/>
</dbReference>
<accession>A0ABX3EX24</accession>
<name>A0ABX3EX24_9BACL</name>
<dbReference type="SUPFAM" id="SSF46689">
    <property type="entry name" value="Homeodomain-like"/>
    <property type="match status" value="2"/>
</dbReference>
<reference evidence="11 12" key="1">
    <citation type="submission" date="2016-03" db="EMBL/GenBank/DDBJ databases">
        <authorList>
            <person name="Sant'Anna F.H."/>
            <person name="Ambrosini A."/>
            <person name="Souza R."/>
            <person name="Bach E."/>
            <person name="Fernandes G."/>
            <person name="Balsanelli E."/>
            <person name="Baura V.A."/>
            <person name="Souza E.M."/>
            <person name="Passaglia L."/>
        </authorList>
    </citation>
    <scope>NUCLEOTIDE SEQUENCE [LARGE SCALE GENOMIC DNA]</scope>
    <source>
        <strain evidence="11 12">P26E</strain>
    </source>
</reference>
<dbReference type="InterPro" id="IPR009057">
    <property type="entry name" value="Homeodomain-like_sf"/>
</dbReference>
<dbReference type="RefSeq" id="WP_074103148.1">
    <property type="nucleotide sequence ID" value="NZ_LVWI01000002.1"/>
</dbReference>
<gene>
    <name evidence="11" type="ORF">A3844_04100</name>
</gene>
<feature type="domain" description="HTH araC/xylS-type" evidence="9">
    <location>
        <begin position="299"/>
        <end position="397"/>
    </location>
</feature>
<sequence length="397" mass="46680">MWNLLVVEDESIVRMGLRYMVNWENCGVCWKAEASNGEEALQILEMEEIHIIMIDIRMPGMDGLEVVRHIRKREYPNMQIIFLSSYDNFNYVKEAIRLGVVDYLHKPTMDELEVMTTLRKTIALLEKSAVKPNLHWTEKERNEWLVSLLDVYTYPHERIEKELLNADFSKGLWLSAFRMRDDAVDQIVDNGEAEHMKFISIRYLVDEYVAKDWGGVVFHRSHREIIWLAPASSKEGEEDAAAREHYLDRLRNKIFELLNVSLIFSSSSIYTKLQDVPQAYLEAELKFPVNQQSDSLYVRMAKEFVDRHLLEDVSLLKAAESIPISSGYLSRIFLKEVGESFSEYVIRNKISYSQKLLRETNKKVYEISEMLSYTNPHYFGKLFKERMGMTPLEYRNR</sequence>
<dbReference type="PROSITE" id="PS50110">
    <property type="entry name" value="RESPONSE_REGULATORY"/>
    <property type="match status" value="1"/>
</dbReference>
<dbReference type="InterPro" id="IPR011006">
    <property type="entry name" value="CheY-like_superfamily"/>
</dbReference>
<evidence type="ECO:0000313" key="11">
    <source>
        <dbReference type="EMBL" id="OKP91036.1"/>
    </source>
</evidence>
<keyword evidence="3 8" id="KW-0597">Phosphoprotein</keyword>
<keyword evidence="12" id="KW-1185">Reference proteome</keyword>
<keyword evidence="6 11" id="KW-0238">DNA-binding</keyword>
<keyword evidence="7" id="KW-0804">Transcription</keyword>
<dbReference type="PANTHER" id="PTHR42713">
    <property type="entry name" value="HISTIDINE KINASE-RELATED"/>
    <property type="match status" value="1"/>
</dbReference>
<dbReference type="Gene3D" id="1.10.10.60">
    <property type="entry name" value="Homeodomain-like"/>
    <property type="match status" value="2"/>
</dbReference>
<dbReference type="InterPro" id="IPR018060">
    <property type="entry name" value="HTH_AraC"/>
</dbReference>
<dbReference type="InterPro" id="IPR051552">
    <property type="entry name" value="HptR"/>
</dbReference>
<evidence type="ECO:0000256" key="7">
    <source>
        <dbReference type="ARBA" id="ARBA00023163"/>
    </source>
</evidence>
<dbReference type="Gene3D" id="3.40.50.2300">
    <property type="match status" value="1"/>
</dbReference>
<dbReference type="CDD" id="cd17536">
    <property type="entry name" value="REC_YesN-like"/>
    <property type="match status" value="1"/>
</dbReference>
<evidence type="ECO:0000256" key="8">
    <source>
        <dbReference type="PROSITE-ProRule" id="PRU00169"/>
    </source>
</evidence>
<comment type="subcellular location">
    <subcellularLocation>
        <location evidence="1">Cytoplasm</location>
    </subcellularLocation>
</comment>
<feature type="modified residue" description="4-aspartylphosphate" evidence="8">
    <location>
        <position position="55"/>
    </location>
</feature>
<evidence type="ECO:0000256" key="3">
    <source>
        <dbReference type="ARBA" id="ARBA00022553"/>
    </source>
</evidence>